<comment type="caution">
    <text evidence="3">The sequence shown here is derived from an EMBL/GenBank/DDBJ whole genome shotgun (WGS) entry which is preliminary data.</text>
</comment>
<evidence type="ECO:0000256" key="1">
    <source>
        <dbReference type="ARBA" id="ARBA00022801"/>
    </source>
</evidence>
<protein>
    <submittedName>
        <fullName evidence="3">Putative esterase</fullName>
    </submittedName>
</protein>
<proteinExistence type="predicted"/>
<dbReference type="InterPro" id="IPR050266">
    <property type="entry name" value="AB_hydrolase_sf"/>
</dbReference>
<dbReference type="GO" id="GO:0016787">
    <property type="term" value="F:hydrolase activity"/>
    <property type="evidence" value="ECO:0007669"/>
    <property type="project" value="UniProtKB-KW"/>
</dbReference>
<dbReference type="OrthoDB" id="9780269at2"/>
<name>K0NQY7_9LACO</name>
<evidence type="ECO:0000313" key="4">
    <source>
        <dbReference type="Proteomes" id="UP000009325"/>
    </source>
</evidence>
<dbReference type="PANTHER" id="PTHR43798">
    <property type="entry name" value="MONOACYLGLYCEROL LIPASE"/>
    <property type="match status" value="1"/>
</dbReference>
<dbReference type="AlphaFoldDB" id="K0NQY7"/>
<evidence type="ECO:0000259" key="2">
    <source>
        <dbReference type="Pfam" id="PF12146"/>
    </source>
</evidence>
<organism evidence="3 4">
    <name type="scientific">Lactobacillus equicursoris 66c</name>
    <dbReference type="NCBI Taxonomy" id="872326"/>
    <lineage>
        <taxon>Bacteria</taxon>
        <taxon>Bacillati</taxon>
        <taxon>Bacillota</taxon>
        <taxon>Bacilli</taxon>
        <taxon>Lactobacillales</taxon>
        <taxon>Lactobacillaceae</taxon>
        <taxon>Lactobacillus</taxon>
    </lineage>
</organism>
<dbReference type="Proteomes" id="UP000009325">
    <property type="component" value="Unassembled WGS sequence"/>
</dbReference>
<accession>K0NQY7</accession>
<feature type="domain" description="Serine aminopeptidase S33" evidence="2">
    <location>
        <begin position="25"/>
        <end position="137"/>
    </location>
</feature>
<dbReference type="GO" id="GO:0016020">
    <property type="term" value="C:membrane"/>
    <property type="evidence" value="ECO:0007669"/>
    <property type="project" value="TreeGrafter"/>
</dbReference>
<reference evidence="3 4" key="1">
    <citation type="submission" date="2012-08" db="EMBL/GenBank/DDBJ databases">
        <title>Draft Genome Sequences of Lactobacillus equicursoris CIP 110162T, isolated from thoroughbred racehorse feces and Lactobacillus sp. CRBIP 24.137 isolated from urine of human.</title>
        <authorList>
            <person name="Cousin S."/>
            <person name="Loux V."/>
            <person name="Ma L."/>
            <person name="Creno S."/>
            <person name="Clermont D."/>
            <person name="Bizet C."/>
            <person name="Bouchier C."/>
        </authorList>
    </citation>
    <scope>NUCLEOTIDE SEQUENCE [LARGE SCALE GENOMIC DNA]</scope>
    <source>
        <strain evidence="3 4">66c</strain>
    </source>
</reference>
<dbReference type="RefSeq" id="WP_009557914.1">
    <property type="nucleotide sequence ID" value="NZ_CALZ01000077.1"/>
</dbReference>
<dbReference type="Pfam" id="PF12146">
    <property type="entry name" value="Hydrolase_4"/>
    <property type="match status" value="1"/>
</dbReference>
<dbReference type="InterPro" id="IPR029058">
    <property type="entry name" value="AB_hydrolase_fold"/>
</dbReference>
<sequence length="248" mass="27621">MDVEIKRDGLTLRGILTKPTTATFNLVIIFHGFRGYKEDPLLEKIASKLEAAGLATLRFDFAGLGQSDGDFKDMTIFSELMDANQILAFAQKIPGVKKLFLLGHSQGGVIASMMAGYYADQISKLVLISPAATLVEEARVGKLQFATYDAEHIPSEIPLNRGYVAGGFYARTNRYMPIYEVAQHFEKPVFLIHAGNDQVVNEIASERYHALYQDSQLTIVKNADHSFYQADYAEQAAKLATNFLQEER</sequence>
<dbReference type="Gene3D" id="3.40.50.1820">
    <property type="entry name" value="alpha/beta hydrolase"/>
    <property type="match status" value="1"/>
</dbReference>
<keyword evidence="1" id="KW-0378">Hydrolase</keyword>
<dbReference type="EMBL" id="CALZ01000077">
    <property type="protein sequence ID" value="CCK83413.1"/>
    <property type="molecule type" value="Genomic_DNA"/>
</dbReference>
<evidence type="ECO:0000313" key="3">
    <source>
        <dbReference type="EMBL" id="CCK83413.1"/>
    </source>
</evidence>
<gene>
    <name evidence="3" type="ORF">BN146_03945</name>
</gene>
<dbReference type="PANTHER" id="PTHR43798:SF31">
    <property type="entry name" value="AB HYDROLASE SUPERFAMILY PROTEIN YCLE"/>
    <property type="match status" value="1"/>
</dbReference>
<dbReference type="InterPro" id="IPR022742">
    <property type="entry name" value="Hydrolase_4"/>
</dbReference>
<dbReference type="SUPFAM" id="SSF53474">
    <property type="entry name" value="alpha/beta-Hydrolases"/>
    <property type="match status" value="1"/>
</dbReference>